<comment type="similarity">
    <text evidence="1">Belongs to the universal ribosomal protein uS12 family.</text>
</comment>
<dbReference type="AlphaFoldDB" id="A0A2X0N6F0"/>
<dbReference type="GO" id="GO:0015935">
    <property type="term" value="C:small ribosomal subunit"/>
    <property type="evidence" value="ECO:0007669"/>
    <property type="project" value="InterPro"/>
</dbReference>
<evidence type="ECO:0000313" key="4">
    <source>
        <dbReference type="EMBL" id="SDA00347.1"/>
    </source>
</evidence>
<dbReference type="FunFam" id="2.40.50.140:FF:000007">
    <property type="entry name" value="40S ribosomal protein S23"/>
    <property type="match status" value="1"/>
</dbReference>
<evidence type="ECO:0000256" key="1">
    <source>
        <dbReference type="ARBA" id="ARBA00005657"/>
    </source>
</evidence>
<dbReference type="Proteomes" id="UP000249723">
    <property type="component" value="Unassembled WGS sequence"/>
</dbReference>
<dbReference type="STRING" id="289078.A0A2X0N6F0"/>
<dbReference type="InterPro" id="IPR012340">
    <property type="entry name" value="NA-bd_OB-fold"/>
</dbReference>
<dbReference type="CDD" id="cd03367">
    <property type="entry name" value="Ribosomal_S23"/>
    <property type="match status" value="1"/>
</dbReference>
<accession>A0A2X0N6F0</accession>
<dbReference type="SUPFAM" id="SSF50249">
    <property type="entry name" value="Nucleic acid-binding proteins"/>
    <property type="match status" value="1"/>
</dbReference>
<dbReference type="Gene3D" id="2.40.50.140">
    <property type="entry name" value="Nucleic acid-binding proteins"/>
    <property type="match status" value="1"/>
</dbReference>
<evidence type="ECO:0000256" key="2">
    <source>
        <dbReference type="ARBA" id="ARBA00022980"/>
    </source>
</evidence>
<keyword evidence="3" id="KW-0687">Ribonucleoprotein</keyword>
<dbReference type="NCBIfam" id="TIGR00982">
    <property type="entry name" value="uS12_E_A"/>
    <property type="match status" value="1"/>
</dbReference>
<protein>
    <submittedName>
        <fullName evidence="4">BZ3500_MvSof-1268-A1-R1_Chr9g10589 protein</fullName>
    </submittedName>
</protein>
<evidence type="ECO:0000313" key="5">
    <source>
        <dbReference type="Proteomes" id="UP000249723"/>
    </source>
</evidence>
<dbReference type="GO" id="GO:0006412">
    <property type="term" value="P:translation"/>
    <property type="evidence" value="ECO:0007669"/>
    <property type="project" value="InterPro"/>
</dbReference>
<organism evidence="4 5">
    <name type="scientific">Microbotryum saponariae</name>
    <dbReference type="NCBI Taxonomy" id="289078"/>
    <lineage>
        <taxon>Eukaryota</taxon>
        <taxon>Fungi</taxon>
        <taxon>Dikarya</taxon>
        <taxon>Basidiomycota</taxon>
        <taxon>Pucciniomycotina</taxon>
        <taxon>Microbotryomycetes</taxon>
        <taxon>Microbotryales</taxon>
        <taxon>Microbotryaceae</taxon>
        <taxon>Microbotryum</taxon>
    </lineage>
</organism>
<dbReference type="PROSITE" id="PS00055">
    <property type="entry name" value="RIBOSOMAL_S12"/>
    <property type="match status" value="1"/>
</dbReference>
<dbReference type="InterPro" id="IPR006032">
    <property type="entry name" value="Ribosomal_uS12"/>
</dbReference>
<keyword evidence="2" id="KW-0689">Ribosomal protein</keyword>
<gene>
    <name evidence="4" type="ORF">BZ3500_MVSOF-1268-A1-R1_CHR9G10589</name>
</gene>
<sequence>MGSCKPRGLLAGRKLRNSRPSCATSSPSFDRHVSSAETCVSGDLAKWHVRVAGRAWAGRAAERARLHQGWALILAPLRIGLELWRKGVGYELLEGKAQLDIGRTQTILARAEADNNYKKRALGTAYRSSPTGGASHAKGIVLEKVGVEAKQPNSAIRKCVRVQLIKNGKKVTAFVPNDGCLNFTDENDEVLISGFGRKGKAKGDIPGVRFKVVKVSGVGLLALWKEKKEKPRS</sequence>
<reference evidence="5" key="1">
    <citation type="submission" date="2016-10" db="EMBL/GenBank/DDBJ databases">
        <authorList>
            <person name="Jeantristanb JTB J.-T."/>
            <person name="Ricardo R."/>
        </authorList>
    </citation>
    <scope>NUCLEOTIDE SEQUENCE [LARGE SCALE GENOMIC DNA]</scope>
</reference>
<dbReference type="EMBL" id="FMWP01000107">
    <property type="protein sequence ID" value="SDA00347.1"/>
    <property type="molecule type" value="Genomic_DNA"/>
</dbReference>
<name>A0A2X0N6F0_9BASI</name>
<dbReference type="InterPro" id="IPR005680">
    <property type="entry name" value="Ribosomal_uS12_euk/arc"/>
</dbReference>
<keyword evidence="5" id="KW-1185">Reference proteome</keyword>
<dbReference type="GO" id="GO:0003735">
    <property type="term" value="F:structural constituent of ribosome"/>
    <property type="evidence" value="ECO:0007669"/>
    <property type="project" value="InterPro"/>
</dbReference>
<proteinExistence type="inferred from homology"/>
<dbReference type="PANTHER" id="PTHR11652">
    <property type="entry name" value="30S RIBOSOMAL PROTEIN S12 FAMILY MEMBER"/>
    <property type="match status" value="1"/>
</dbReference>
<dbReference type="Pfam" id="PF00164">
    <property type="entry name" value="Ribosom_S12_S23"/>
    <property type="match status" value="1"/>
</dbReference>
<evidence type="ECO:0000256" key="3">
    <source>
        <dbReference type="ARBA" id="ARBA00023274"/>
    </source>
</evidence>
<dbReference type="OrthoDB" id="1713912at2759"/>